<dbReference type="Gene3D" id="1.20.1080.10">
    <property type="entry name" value="Glycerol uptake facilitator protein"/>
    <property type="match status" value="1"/>
</dbReference>
<evidence type="ECO:0000256" key="7">
    <source>
        <dbReference type="SAM" id="MobiDB-lite"/>
    </source>
</evidence>
<dbReference type="InterPro" id="IPR023271">
    <property type="entry name" value="Aquaporin-like"/>
</dbReference>
<gene>
    <name evidence="8" type="ORF">BINO364_LOCUS8097</name>
</gene>
<evidence type="ECO:0000313" key="8">
    <source>
        <dbReference type="EMBL" id="CAH0722081.1"/>
    </source>
</evidence>
<dbReference type="SUPFAM" id="SSF81338">
    <property type="entry name" value="Aquaporin-like"/>
    <property type="match status" value="1"/>
</dbReference>
<evidence type="ECO:0000256" key="4">
    <source>
        <dbReference type="ARBA" id="ARBA00022989"/>
    </source>
</evidence>
<dbReference type="Pfam" id="PF00230">
    <property type="entry name" value="MIP"/>
    <property type="match status" value="1"/>
</dbReference>
<keyword evidence="5" id="KW-0472">Membrane</keyword>
<dbReference type="InterPro" id="IPR000425">
    <property type="entry name" value="MIP"/>
</dbReference>
<evidence type="ECO:0000256" key="2">
    <source>
        <dbReference type="ARBA" id="ARBA00006175"/>
    </source>
</evidence>
<reference evidence="8" key="1">
    <citation type="submission" date="2021-12" db="EMBL/GenBank/DDBJ databases">
        <authorList>
            <person name="Martin H S."/>
        </authorList>
    </citation>
    <scope>NUCLEOTIDE SEQUENCE</scope>
</reference>
<keyword evidence="3 6" id="KW-0812">Transmembrane</keyword>
<keyword evidence="9" id="KW-1185">Reference proteome</keyword>
<dbReference type="InterPro" id="IPR034294">
    <property type="entry name" value="Aquaporin_transptr"/>
</dbReference>
<dbReference type="PANTHER" id="PTHR19139:SF199">
    <property type="entry name" value="MIP17260P"/>
    <property type="match status" value="1"/>
</dbReference>
<name>A0A8J9YBW4_9NEOP</name>
<keyword evidence="4" id="KW-1133">Transmembrane helix</keyword>
<feature type="non-terminal residue" evidence="8">
    <location>
        <position position="213"/>
    </location>
</feature>
<protein>
    <recommendedName>
        <fullName evidence="10">Aquaporin</fullName>
    </recommendedName>
</protein>
<feature type="region of interest" description="Disordered" evidence="7">
    <location>
        <begin position="1"/>
        <end position="25"/>
    </location>
</feature>
<keyword evidence="6" id="KW-0813">Transport</keyword>
<dbReference type="Proteomes" id="UP000838878">
    <property type="component" value="Chromosome 3"/>
</dbReference>
<evidence type="ECO:0000256" key="1">
    <source>
        <dbReference type="ARBA" id="ARBA00004141"/>
    </source>
</evidence>
<dbReference type="PRINTS" id="PR00783">
    <property type="entry name" value="MINTRINSICP"/>
</dbReference>
<dbReference type="AlphaFoldDB" id="A0A8J9YBW4"/>
<evidence type="ECO:0000256" key="5">
    <source>
        <dbReference type="ARBA" id="ARBA00023136"/>
    </source>
</evidence>
<sequence>MVYSGEPHSVVSERKGEARPLGGEARRGRCSARGALWRVAAAEACGAALLVALGCLPGCAAPGPAAGASVQRALAGGLTVAALVQCLDHVSGAQLNPVVSLAAALAGPHVVAGRDRCVRRAAGRCRAGRRAFCCCSSRARLRYASLNRLRIFPCINDINLQALAIETLLGGVLALANLAAWDARNRLLVGLVAAAHRRRRHGVVARRWRLDRR</sequence>
<dbReference type="EMBL" id="OV170223">
    <property type="protein sequence ID" value="CAH0722081.1"/>
    <property type="molecule type" value="Genomic_DNA"/>
</dbReference>
<dbReference type="GO" id="GO:0005886">
    <property type="term" value="C:plasma membrane"/>
    <property type="evidence" value="ECO:0007669"/>
    <property type="project" value="TreeGrafter"/>
</dbReference>
<dbReference type="GO" id="GO:0015250">
    <property type="term" value="F:water channel activity"/>
    <property type="evidence" value="ECO:0007669"/>
    <property type="project" value="TreeGrafter"/>
</dbReference>
<proteinExistence type="inferred from homology"/>
<organism evidence="8 9">
    <name type="scientific">Brenthis ino</name>
    <name type="common">lesser marbled fritillary</name>
    <dbReference type="NCBI Taxonomy" id="405034"/>
    <lineage>
        <taxon>Eukaryota</taxon>
        <taxon>Metazoa</taxon>
        <taxon>Ecdysozoa</taxon>
        <taxon>Arthropoda</taxon>
        <taxon>Hexapoda</taxon>
        <taxon>Insecta</taxon>
        <taxon>Pterygota</taxon>
        <taxon>Neoptera</taxon>
        <taxon>Endopterygota</taxon>
        <taxon>Lepidoptera</taxon>
        <taxon>Glossata</taxon>
        <taxon>Ditrysia</taxon>
        <taxon>Papilionoidea</taxon>
        <taxon>Nymphalidae</taxon>
        <taxon>Heliconiinae</taxon>
        <taxon>Argynnini</taxon>
        <taxon>Brenthis</taxon>
    </lineage>
</organism>
<evidence type="ECO:0008006" key="10">
    <source>
        <dbReference type="Google" id="ProtNLM"/>
    </source>
</evidence>
<dbReference type="PANTHER" id="PTHR19139">
    <property type="entry name" value="AQUAPORIN TRANSPORTER"/>
    <property type="match status" value="1"/>
</dbReference>
<evidence type="ECO:0000313" key="9">
    <source>
        <dbReference type="Proteomes" id="UP000838878"/>
    </source>
</evidence>
<evidence type="ECO:0000256" key="6">
    <source>
        <dbReference type="RuleBase" id="RU000477"/>
    </source>
</evidence>
<evidence type="ECO:0000256" key="3">
    <source>
        <dbReference type="ARBA" id="ARBA00022692"/>
    </source>
</evidence>
<accession>A0A8J9YBW4</accession>
<comment type="similarity">
    <text evidence="2 6">Belongs to the MIP/aquaporin (TC 1.A.8) family.</text>
</comment>
<comment type="subcellular location">
    <subcellularLocation>
        <location evidence="1">Membrane</location>
        <topology evidence="1">Multi-pass membrane protein</topology>
    </subcellularLocation>
</comment>